<name>A0ABN7M1E7_9BACT</name>
<gene>
    <name evidence="2" type="ORF">NSPZN2_40663</name>
</gene>
<comment type="caution">
    <text evidence="2">The sequence shown here is derived from an EMBL/GenBank/DDBJ whole genome shotgun (WGS) entry which is preliminary data.</text>
</comment>
<evidence type="ECO:0000313" key="2">
    <source>
        <dbReference type="EMBL" id="CAE6779043.1"/>
    </source>
</evidence>
<organism evidence="2 3">
    <name type="scientific">Nitrospira defluvii</name>
    <dbReference type="NCBI Taxonomy" id="330214"/>
    <lineage>
        <taxon>Bacteria</taxon>
        <taxon>Pseudomonadati</taxon>
        <taxon>Nitrospirota</taxon>
        <taxon>Nitrospiria</taxon>
        <taxon>Nitrospirales</taxon>
        <taxon>Nitrospiraceae</taxon>
        <taxon>Nitrospira</taxon>
    </lineage>
</organism>
<protein>
    <recommendedName>
        <fullName evidence="4">Transposase</fullName>
    </recommendedName>
</protein>
<proteinExistence type="predicted"/>
<feature type="region of interest" description="Disordered" evidence="1">
    <location>
        <begin position="268"/>
        <end position="292"/>
    </location>
</feature>
<dbReference type="Proteomes" id="UP000675880">
    <property type="component" value="Unassembled WGS sequence"/>
</dbReference>
<dbReference type="RefSeq" id="WP_213043455.1">
    <property type="nucleotide sequence ID" value="NZ_CAJNBJ010000017.1"/>
</dbReference>
<accession>A0ABN7M1E7</accession>
<dbReference type="EMBL" id="CAJNBJ010000017">
    <property type="protein sequence ID" value="CAE6779043.1"/>
    <property type="molecule type" value="Genomic_DNA"/>
</dbReference>
<reference evidence="2 3" key="1">
    <citation type="submission" date="2021-02" db="EMBL/GenBank/DDBJ databases">
        <authorList>
            <person name="Han P."/>
        </authorList>
    </citation>
    <scope>NUCLEOTIDE SEQUENCE [LARGE SCALE GENOMIC DNA]</scope>
    <source>
        <strain evidence="2">Candidatus Nitrospira sp. ZN2</strain>
    </source>
</reference>
<evidence type="ECO:0000256" key="1">
    <source>
        <dbReference type="SAM" id="MobiDB-lite"/>
    </source>
</evidence>
<sequence length="292" mass="33648">MKRWIANDRFRAIGPTDIWISPFPQYPVEDLPFEGTPLNAFPLHKGARALQMLKSVRPGDISLQTMRRKRHLKTILDQLHKYGPRDYKGAWVEFILNQCCTHFCTLTFSRDLTKDKDLAYKLVREFSKRLNRLLLGRNFAKSTKREDSALVIAFSDTGSDEKTSRKLRRQQKSRQIKRHIRFGKDQALHFHLLIRLTEDHLSLLENKHLEIAKEIPGMWADLGQTFAKRNGELEHTATYCGSSLIEPIENPLAVTLYCLKNIQPLPVGTHQVTPPDSPSDPTTQFETEDMAS</sequence>
<evidence type="ECO:0008006" key="4">
    <source>
        <dbReference type="Google" id="ProtNLM"/>
    </source>
</evidence>
<evidence type="ECO:0000313" key="3">
    <source>
        <dbReference type="Proteomes" id="UP000675880"/>
    </source>
</evidence>
<keyword evidence="3" id="KW-1185">Reference proteome</keyword>